<keyword evidence="2" id="KW-1185">Reference proteome</keyword>
<evidence type="ECO:0000313" key="1">
    <source>
        <dbReference type="EMBL" id="MBL1410316.1"/>
    </source>
</evidence>
<sequence length="274" mass="32254">MRVLQLLFILVFCHACGFKSVDTKKSREVVIQLTGLPVDSCSFRINHIITGQEIFVKKDVDLSKPIIIPALEDDMYIAVFSWPRTLVSHQVFKSKQFDRDEGVDMFQLTKPLYVNQEQGSSYRIDVAGEVELDQLERQGASILQFKNVDCSECDLADQYWKLFNEFFDRKALLVDSLKKVYYHHIDKNDLQKGNSAFLELEEMKNHLMKDDLLDEELKQLIATHVESKVSTFFLFYQLYNYREFDKFENAFQLLKNDARQSKYYEMVKKQYDAL</sequence>
<dbReference type="Proteomes" id="UP000625283">
    <property type="component" value="Unassembled WGS sequence"/>
</dbReference>
<organism evidence="1 2">
    <name type="scientific">Sphingobacterium faecale</name>
    <dbReference type="NCBI Taxonomy" id="2803775"/>
    <lineage>
        <taxon>Bacteria</taxon>
        <taxon>Pseudomonadati</taxon>
        <taxon>Bacteroidota</taxon>
        <taxon>Sphingobacteriia</taxon>
        <taxon>Sphingobacteriales</taxon>
        <taxon>Sphingobacteriaceae</taxon>
        <taxon>Sphingobacterium</taxon>
    </lineage>
</organism>
<proteinExistence type="predicted"/>
<evidence type="ECO:0000313" key="2">
    <source>
        <dbReference type="Proteomes" id="UP000625283"/>
    </source>
</evidence>
<dbReference type="RefSeq" id="WP_202104015.1">
    <property type="nucleotide sequence ID" value="NZ_JAERTY010000009.1"/>
</dbReference>
<name>A0ABS1R6H1_9SPHI</name>
<dbReference type="EMBL" id="JAERTY010000009">
    <property type="protein sequence ID" value="MBL1410316.1"/>
    <property type="molecule type" value="Genomic_DNA"/>
</dbReference>
<accession>A0ABS1R6H1</accession>
<gene>
    <name evidence="1" type="ORF">JKG61_16290</name>
</gene>
<evidence type="ECO:0008006" key="3">
    <source>
        <dbReference type="Google" id="ProtNLM"/>
    </source>
</evidence>
<reference evidence="1 2" key="1">
    <citation type="submission" date="2021-01" db="EMBL/GenBank/DDBJ databases">
        <title>C459-1 draft genome sequence.</title>
        <authorList>
            <person name="Zhang X.-F."/>
        </authorList>
    </citation>
    <scope>NUCLEOTIDE SEQUENCE [LARGE SCALE GENOMIC DNA]</scope>
    <source>
        <strain evidence="2">C459-1</strain>
    </source>
</reference>
<comment type="caution">
    <text evidence="1">The sequence shown here is derived from an EMBL/GenBank/DDBJ whole genome shotgun (WGS) entry which is preliminary data.</text>
</comment>
<protein>
    <recommendedName>
        <fullName evidence="3">DUF4369 domain-containing protein</fullName>
    </recommendedName>
</protein>